<evidence type="ECO:0000313" key="2">
    <source>
        <dbReference type="EMBL" id="OXM53774.1"/>
    </source>
</evidence>
<accession>A0A229S593</accession>
<dbReference type="RefSeq" id="WP_093935644.1">
    <property type="nucleotide sequence ID" value="NZ_NMQT01000073.1"/>
</dbReference>
<dbReference type="AlphaFoldDB" id="A0A229S593"/>
<feature type="compositionally biased region" description="Basic and acidic residues" evidence="1">
    <location>
        <begin position="7"/>
        <end position="21"/>
    </location>
</feature>
<dbReference type="Proteomes" id="UP000215223">
    <property type="component" value="Unassembled WGS sequence"/>
</dbReference>
<gene>
    <name evidence="2" type="ORF">CFP71_21420</name>
</gene>
<name>A0A229S593_9PSEU</name>
<evidence type="ECO:0000313" key="3">
    <source>
        <dbReference type="Proteomes" id="UP000215223"/>
    </source>
</evidence>
<comment type="caution">
    <text evidence="2">The sequence shown here is derived from an EMBL/GenBank/DDBJ whole genome shotgun (WGS) entry which is preliminary data.</text>
</comment>
<sequence length="63" mass="7082">MTTLRAPDGREYRTENEHEVKNLTLGHGYAVVRDETEQPKPATPRARRTPQPATPEHADTTDA</sequence>
<evidence type="ECO:0000256" key="1">
    <source>
        <dbReference type="SAM" id="MobiDB-lite"/>
    </source>
</evidence>
<organism evidence="2 3">
    <name type="scientific">Amycolatopsis thailandensis</name>
    <dbReference type="NCBI Taxonomy" id="589330"/>
    <lineage>
        <taxon>Bacteria</taxon>
        <taxon>Bacillati</taxon>
        <taxon>Actinomycetota</taxon>
        <taxon>Actinomycetes</taxon>
        <taxon>Pseudonocardiales</taxon>
        <taxon>Pseudonocardiaceae</taxon>
        <taxon>Amycolatopsis</taxon>
    </lineage>
</organism>
<reference evidence="2 3" key="1">
    <citation type="submission" date="2017-07" db="EMBL/GenBank/DDBJ databases">
        <title>Amycolatopsis thailandensis Genome sequencing and assembly.</title>
        <authorList>
            <person name="Kaur N."/>
            <person name="Mayilraj S."/>
        </authorList>
    </citation>
    <scope>NUCLEOTIDE SEQUENCE [LARGE SCALE GENOMIC DNA]</scope>
    <source>
        <strain evidence="2 3">JCM 16380</strain>
    </source>
</reference>
<feature type="compositionally biased region" description="Low complexity" evidence="1">
    <location>
        <begin position="39"/>
        <end position="55"/>
    </location>
</feature>
<keyword evidence="3" id="KW-1185">Reference proteome</keyword>
<dbReference type="EMBL" id="NMQT01000073">
    <property type="protein sequence ID" value="OXM53774.1"/>
    <property type="molecule type" value="Genomic_DNA"/>
</dbReference>
<proteinExistence type="predicted"/>
<feature type="region of interest" description="Disordered" evidence="1">
    <location>
        <begin position="1"/>
        <end position="63"/>
    </location>
</feature>
<dbReference type="OrthoDB" id="3638494at2"/>
<protein>
    <submittedName>
        <fullName evidence="2">Uncharacterized protein</fullName>
    </submittedName>
</protein>